<name>A0A8J2ZB54_9PROT</name>
<organism evidence="1 2">
    <name type="scientific">Caldovatus sediminis</name>
    <dbReference type="NCBI Taxonomy" id="2041189"/>
    <lineage>
        <taxon>Bacteria</taxon>
        <taxon>Pseudomonadati</taxon>
        <taxon>Pseudomonadota</taxon>
        <taxon>Alphaproteobacteria</taxon>
        <taxon>Acetobacterales</taxon>
        <taxon>Roseomonadaceae</taxon>
        <taxon>Caldovatus</taxon>
    </lineage>
</organism>
<dbReference type="AlphaFoldDB" id="A0A8J2ZB54"/>
<comment type="caution">
    <text evidence="1">The sequence shown here is derived from an EMBL/GenBank/DDBJ whole genome shotgun (WGS) entry which is preliminary data.</text>
</comment>
<accession>A0A8J2ZB54</accession>
<dbReference type="Proteomes" id="UP000597507">
    <property type="component" value="Unassembled WGS sequence"/>
</dbReference>
<evidence type="ECO:0000313" key="1">
    <source>
        <dbReference type="EMBL" id="GGG31255.1"/>
    </source>
</evidence>
<keyword evidence="2" id="KW-1185">Reference proteome</keyword>
<dbReference type="RefSeq" id="WP_188899796.1">
    <property type="nucleotide sequence ID" value="NZ_BMKS01000005.1"/>
</dbReference>
<dbReference type="EMBL" id="BMKS01000005">
    <property type="protein sequence ID" value="GGG31255.1"/>
    <property type="molecule type" value="Genomic_DNA"/>
</dbReference>
<evidence type="ECO:0000313" key="2">
    <source>
        <dbReference type="Proteomes" id="UP000597507"/>
    </source>
</evidence>
<reference evidence="1 2" key="1">
    <citation type="journal article" date="2014" name="Int. J. Syst. Evol. Microbiol.">
        <title>Complete genome sequence of Corynebacterium casei LMG S-19264T (=DSM 44701T), isolated from a smear-ripened cheese.</title>
        <authorList>
            <consortium name="US DOE Joint Genome Institute (JGI-PGF)"/>
            <person name="Walter F."/>
            <person name="Albersmeier A."/>
            <person name="Kalinowski J."/>
            <person name="Ruckert C."/>
        </authorList>
    </citation>
    <scope>NUCLEOTIDE SEQUENCE [LARGE SCALE GENOMIC DNA]</scope>
    <source>
        <strain evidence="1 2">CGMCC 1.16330</strain>
    </source>
</reference>
<sequence length="377" mass="41485">MRLVSTAWIPATLEEFELETCLGVHVEHGRASAAHPLTVLVMEGFAKITPRYAEHLAAGHVRLVDAGAATEALAARLPGLAGIASRYDVLCFLRWPLIREMLAGEPFLHLDLDLFFQRPFAEVAALFAGRTCHFGSPCLVAVSDPAWLDAYCEAIEAVARDRDALEAAIGYQGHRRRARIASDQDLLRGLEQAGRLGAPGAAALRRDHAVFVNPLNPPHPPGAPPIVVARRDGLDLFDGRPVLFWHLQNSFADYVGRFLCFDLWRRRRRGPPHPPVRLGNPVAALRPSAENVAFTLLDQQARQQRRQAIAQGALTLDRILGMTAREPTDFLARSIATRHFVLRGEGRALFSAEHWWQPGVFAPLPEGATAPPEPQSP</sequence>
<gene>
    <name evidence="1" type="ORF">GCM10010964_18990</name>
</gene>
<protein>
    <submittedName>
        <fullName evidence="1">Uncharacterized protein</fullName>
    </submittedName>
</protein>
<proteinExistence type="predicted"/>